<proteinExistence type="predicted"/>
<dbReference type="AlphaFoldDB" id="D1BFV5"/>
<name>D1BFV5_SANKS</name>
<dbReference type="KEGG" id="ske:Sked_15310"/>
<accession>D1BFV5</accession>
<evidence type="ECO:0000313" key="2">
    <source>
        <dbReference type="Proteomes" id="UP000000322"/>
    </source>
</evidence>
<dbReference type="HOGENOM" id="CLU_2195088_0_0_11"/>
<organism evidence="1 2">
    <name type="scientific">Sanguibacter keddieii (strain ATCC 51767 / DSM 10542 / NCFB 3025 / ST-74)</name>
    <dbReference type="NCBI Taxonomy" id="446469"/>
    <lineage>
        <taxon>Bacteria</taxon>
        <taxon>Bacillati</taxon>
        <taxon>Actinomycetota</taxon>
        <taxon>Actinomycetes</taxon>
        <taxon>Micrococcales</taxon>
        <taxon>Sanguibacteraceae</taxon>
        <taxon>Sanguibacter</taxon>
    </lineage>
</organism>
<protein>
    <submittedName>
        <fullName evidence="1">Uncharacterized protein</fullName>
    </submittedName>
</protein>
<evidence type="ECO:0000313" key="1">
    <source>
        <dbReference type="EMBL" id="ACZ21466.1"/>
    </source>
</evidence>
<sequence>MTHIDLVLAILRSCGRGDLAEQAQRHGISVLHVDTRHAVPHDPSSSVQAELWHLTVGDDALAFDGSLLRTVDRSVQDPADATVCWTLVGGRHPTVESVRWSAARGAEA</sequence>
<keyword evidence="2" id="KW-1185">Reference proteome</keyword>
<reference evidence="1 2" key="1">
    <citation type="journal article" date="2009" name="Stand. Genomic Sci.">
        <title>Complete genome sequence of Sanguibacter keddieii type strain (ST-74).</title>
        <authorList>
            <person name="Ivanova N."/>
            <person name="Sikorski J."/>
            <person name="Sims D."/>
            <person name="Brettin T."/>
            <person name="Detter J.C."/>
            <person name="Han C."/>
            <person name="Lapidus A."/>
            <person name="Copeland A."/>
            <person name="Glavina Del Rio T."/>
            <person name="Nolan M."/>
            <person name="Chen F."/>
            <person name="Lucas S."/>
            <person name="Tice H."/>
            <person name="Cheng J.F."/>
            <person name="Bruce D."/>
            <person name="Goodwin L."/>
            <person name="Pitluck S."/>
            <person name="Pati A."/>
            <person name="Mavromatis K."/>
            <person name="Chen A."/>
            <person name="Palaniappan K."/>
            <person name="D'haeseleer P."/>
            <person name="Chain P."/>
            <person name="Bristow J."/>
            <person name="Eisen J.A."/>
            <person name="Markowitz V."/>
            <person name="Hugenholtz P."/>
            <person name="Goker M."/>
            <person name="Pukall R."/>
            <person name="Klenk H.P."/>
            <person name="Kyrpides N.C."/>
        </authorList>
    </citation>
    <scope>NUCLEOTIDE SEQUENCE [LARGE SCALE GENOMIC DNA]</scope>
    <source>
        <strain evidence="2">ATCC 51767 / DSM 10542 / NCFB 3025 / ST-74</strain>
    </source>
</reference>
<gene>
    <name evidence="1" type="ordered locus">Sked_15310</name>
</gene>
<dbReference type="EMBL" id="CP001819">
    <property type="protein sequence ID" value="ACZ21466.1"/>
    <property type="molecule type" value="Genomic_DNA"/>
</dbReference>
<dbReference type="Proteomes" id="UP000000322">
    <property type="component" value="Chromosome"/>
</dbReference>
<dbReference type="RefSeq" id="WP_012866535.1">
    <property type="nucleotide sequence ID" value="NC_013521.1"/>
</dbReference>